<proteinExistence type="predicted"/>
<dbReference type="AlphaFoldDB" id="X1GFC9"/>
<dbReference type="NCBIfam" id="NF033507">
    <property type="entry name" value="Loki-CTERM"/>
    <property type="match status" value="1"/>
</dbReference>
<evidence type="ECO:0008006" key="2">
    <source>
        <dbReference type="Google" id="ProtNLM"/>
    </source>
</evidence>
<reference evidence="1" key="1">
    <citation type="journal article" date="2014" name="Front. Microbiol.">
        <title>High frequency of phylogenetically diverse reductive dehalogenase-homologous genes in deep subseafloor sedimentary metagenomes.</title>
        <authorList>
            <person name="Kawai M."/>
            <person name="Futagami T."/>
            <person name="Toyoda A."/>
            <person name="Takaki Y."/>
            <person name="Nishi S."/>
            <person name="Hori S."/>
            <person name="Arai W."/>
            <person name="Tsubouchi T."/>
            <person name="Morono Y."/>
            <person name="Uchiyama I."/>
            <person name="Ito T."/>
            <person name="Fujiyama A."/>
            <person name="Inagaki F."/>
            <person name="Takami H."/>
        </authorList>
    </citation>
    <scope>NUCLEOTIDE SEQUENCE</scope>
    <source>
        <strain evidence="1">Expedition CK06-06</strain>
    </source>
</reference>
<name>X1GFC9_9ZZZZ</name>
<organism evidence="1">
    <name type="scientific">marine sediment metagenome</name>
    <dbReference type="NCBI Taxonomy" id="412755"/>
    <lineage>
        <taxon>unclassified sequences</taxon>
        <taxon>metagenomes</taxon>
        <taxon>ecological metagenomes</taxon>
    </lineage>
</organism>
<gene>
    <name evidence="1" type="ORF">S03H2_36523</name>
</gene>
<evidence type="ECO:0000313" key="1">
    <source>
        <dbReference type="EMBL" id="GAH56596.1"/>
    </source>
</evidence>
<sequence length="135" mass="14291">LRYFSVNTAPPDISINSPTDSQVIGNTAPSYDISITGPYDSIWCALEGGTNYTTSGLTGTIDQSAWSALSDGIITIDFYANNSAGMEGSAQVQVIKLSSEEPPPTPPGIPGYDLYLLLGALSVISTMIIRKRLKS</sequence>
<accession>X1GFC9</accession>
<feature type="non-terminal residue" evidence="1">
    <location>
        <position position="1"/>
    </location>
</feature>
<comment type="caution">
    <text evidence="1">The sequence shown here is derived from an EMBL/GenBank/DDBJ whole genome shotgun (WGS) entry which is preliminary data.</text>
</comment>
<protein>
    <recommendedName>
        <fullName evidence="2">IPTL-CTERM protein sorting domain-containing protein</fullName>
    </recommendedName>
</protein>
<dbReference type="EMBL" id="BARU01022419">
    <property type="protein sequence ID" value="GAH56596.1"/>
    <property type="molecule type" value="Genomic_DNA"/>
</dbReference>